<name>G2LJ02_CHLTF</name>
<keyword evidence="6" id="KW-1185">Reference proteome</keyword>
<evidence type="ECO:0000313" key="5">
    <source>
        <dbReference type="EMBL" id="AEP12770.1"/>
    </source>
</evidence>
<dbReference type="STRING" id="981222.Cabther_A2025"/>
<dbReference type="KEGG" id="ctm:Cabther_A2025"/>
<accession>G2LJ02</accession>
<keyword evidence="2 5" id="KW-0808">Transferase</keyword>
<dbReference type="GO" id="GO:0008168">
    <property type="term" value="F:methyltransferase activity"/>
    <property type="evidence" value="ECO:0007669"/>
    <property type="project" value="UniProtKB-KW"/>
</dbReference>
<dbReference type="EMBL" id="CP002514">
    <property type="protein sequence ID" value="AEP12770.1"/>
    <property type="molecule type" value="Genomic_DNA"/>
</dbReference>
<dbReference type="InterPro" id="IPR029063">
    <property type="entry name" value="SAM-dependent_MTases_sf"/>
</dbReference>
<feature type="region of interest" description="Disordered" evidence="3">
    <location>
        <begin position="37"/>
        <end position="57"/>
    </location>
</feature>
<dbReference type="HOGENOM" id="CLU_841829_0_0_0"/>
<sequence>MQRVSVVGREAGRNNFNRVLTDSRRFPDSFQFEALSHTPMMSTDTKPSQPAPPLPSEVTPEAVRWAYRLILGREPLPEDIPAHLHYPDLTSLRQAFFGCREFRERERILCGPSLSGFEPPLVLEDEVNATTLERLLAHIQASWQKLGREEPHWSVLTSEEFKQTNLAANREWFYASGHGNAEQFLHLLRRNGCFPDGVADKAVLEYGCGVGRVTHALAQHFGRVYAYDISAPHLALAKQWTDGLGLTNIAFSQIQHPQDVVRLPKVHAVYTVIVLQHNPPPVIRMILQGLLSALLPGGVALFQVTTYREGYAFVAKDYLRTAKARLGEVEMHVLPQRRVFGIIAQAGCQVLEVLEDAWTGYRYGELSNTFLVQKRDTAA</sequence>
<protein>
    <submittedName>
        <fullName evidence="5">Methyltransferase domain protein</fullName>
    </submittedName>
</protein>
<dbReference type="CDD" id="cd02440">
    <property type="entry name" value="AdoMet_MTases"/>
    <property type="match status" value="1"/>
</dbReference>
<dbReference type="OrthoDB" id="128512at2"/>
<evidence type="ECO:0000256" key="2">
    <source>
        <dbReference type="ARBA" id="ARBA00022679"/>
    </source>
</evidence>
<evidence type="ECO:0000259" key="4">
    <source>
        <dbReference type="Pfam" id="PF13649"/>
    </source>
</evidence>
<dbReference type="SUPFAM" id="SSF53335">
    <property type="entry name" value="S-adenosyl-L-methionine-dependent methyltransferases"/>
    <property type="match status" value="1"/>
</dbReference>
<organism evidence="5 6">
    <name type="scientific">Chloracidobacterium thermophilum (strain B)</name>
    <dbReference type="NCBI Taxonomy" id="981222"/>
    <lineage>
        <taxon>Bacteria</taxon>
        <taxon>Pseudomonadati</taxon>
        <taxon>Acidobacteriota</taxon>
        <taxon>Terriglobia</taxon>
        <taxon>Terriglobales</taxon>
        <taxon>Acidobacteriaceae</taxon>
        <taxon>Chloracidobacterium</taxon>
    </lineage>
</organism>
<proteinExistence type="predicted"/>
<dbReference type="PANTHER" id="PTHR43861">
    <property type="entry name" value="TRANS-ACONITATE 2-METHYLTRANSFERASE-RELATED"/>
    <property type="match status" value="1"/>
</dbReference>
<dbReference type="Pfam" id="PF13649">
    <property type="entry name" value="Methyltransf_25"/>
    <property type="match status" value="1"/>
</dbReference>
<keyword evidence="1 5" id="KW-0489">Methyltransferase</keyword>
<dbReference type="PANTHER" id="PTHR43861:SF1">
    <property type="entry name" value="TRANS-ACONITATE 2-METHYLTRANSFERASE"/>
    <property type="match status" value="1"/>
</dbReference>
<feature type="compositionally biased region" description="Polar residues" evidence="3">
    <location>
        <begin position="39"/>
        <end position="48"/>
    </location>
</feature>
<dbReference type="GO" id="GO:0032259">
    <property type="term" value="P:methylation"/>
    <property type="evidence" value="ECO:0007669"/>
    <property type="project" value="UniProtKB-KW"/>
</dbReference>
<evidence type="ECO:0000256" key="1">
    <source>
        <dbReference type="ARBA" id="ARBA00022603"/>
    </source>
</evidence>
<dbReference type="Gene3D" id="3.40.50.150">
    <property type="entry name" value="Vaccinia Virus protein VP39"/>
    <property type="match status" value="1"/>
</dbReference>
<reference evidence="5 6" key="1">
    <citation type="journal article" date="2012" name="Environ. Microbiol.">
        <title>Complete genome of Candidatus Chloracidobacterium thermophilum, a chlorophyll-based photoheterotroph belonging to the phylum Acidobacteria.</title>
        <authorList>
            <person name="Garcia Costas A.M."/>
            <person name="Liu Z."/>
            <person name="Tomsho L.P."/>
            <person name="Schuster S.C."/>
            <person name="Ward D.M."/>
            <person name="Bryant D.A."/>
        </authorList>
    </citation>
    <scope>NUCLEOTIDE SEQUENCE [LARGE SCALE GENOMIC DNA]</scope>
    <source>
        <strain evidence="5 6">B</strain>
    </source>
</reference>
<dbReference type="Proteomes" id="UP000006791">
    <property type="component" value="Chromosome 1"/>
</dbReference>
<gene>
    <name evidence="5" type="ordered locus">Cabther_A2025</name>
</gene>
<evidence type="ECO:0000256" key="3">
    <source>
        <dbReference type="SAM" id="MobiDB-lite"/>
    </source>
</evidence>
<dbReference type="InterPro" id="IPR041698">
    <property type="entry name" value="Methyltransf_25"/>
</dbReference>
<evidence type="ECO:0000313" key="6">
    <source>
        <dbReference type="Proteomes" id="UP000006791"/>
    </source>
</evidence>
<feature type="domain" description="Methyltransferase" evidence="4">
    <location>
        <begin position="203"/>
        <end position="298"/>
    </location>
</feature>
<dbReference type="AlphaFoldDB" id="G2LJ02"/>